<protein>
    <submittedName>
        <fullName evidence="2">Pyridoxamine 5'-phosphate oxidase</fullName>
    </submittedName>
</protein>
<dbReference type="OrthoDB" id="139492at2157"/>
<proteinExistence type="predicted"/>
<dbReference type="STRING" id="767519.SAMN05216559_1045"/>
<name>A0A1I6KMD8_9EURY</name>
<organism evidence="2 3">
    <name type="scientific">Halomicrobium zhouii</name>
    <dbReference type="NCBI Taxonomy" id="767519"/>
    <lineage>
        <taxon>Archaea</taxon>
        <taxon>Methanobacteriati</taxon>
        <taxon>Methanobacteriota</taxon>
        <taxon>Stenosarchaea group</taxon>
        <taxon>Halobacteria</taxon>
        <taxon>Halobacteriales</taxon>
        <taxon>Haloarculaceae</taxon>
        <taxon>Halomicrobium</taxon>
    </lineage>
</organism>
<dbReference type="Proteomes" id="UP000199062">
    <property type="component" value="Unassembled WGS sequence"/>
</dbReference>
<sequence length="148" mass="17074">MTEFRGAWSEEEIESFLHETTIPIRIATRRSDGSLWPVTVWYRYRDGYFECATQARADLVAILRNDPGVGFDVSTNDVPYRGIRGSGVATVSRDGGRDVLRELVQRYLGGTESSLARYLLSDDRDEVRIRIDPREIYSWDYTERMRGV</sequence>
<dbReference type="PANTHER" id="PTHR35176:SF6">
    <property type="entry name" value="HEME OXYGENASE HI_0854-RELATED"/>
    <property type="match status" value="1"/>
</dbReference>
<dbReference type="GO" id="GO:0070967">
    <property type="term" value="F:coenzyme F420 binding"/>
    <property type="evidence" value="ECO:0007669"/>
    <property type="project" value="TreeGrafter"/>
</dbReference>
<accession>A0A1I6KMD8</accession>
<reference evidence="2 3" key="1">
    <citation type="submission" date="2016-10" db="EMBL/GenBank/DDBJ databases">
        <authorList>
            <person name="de Groot N.N."/>
        </authorList>
    </citation>
    <scope>NUCLEOTIDE SEQUENCE [LARGE SCALE GENOMIC DNA]</scope>
    <source>
        <strain evidence="2 3">CGMCC 1.10457</strain>
    </source>
</reference>
<dbReference type="InterPro" id="IPR012349">
    <property type="entry name" value="Split_barrel_FMN-bd"/>
</dbReference>
<gene>
    <name evidence="2" type="ORF">SAMN05216559_1045</name>
</gene>
<evidence type="ECO:0000256" key="1">
    <source>
        <dbReference type="ARBA" id="ARBA00023002"/>
    </source>
</evidence>
<keyword evidence="1" id="KW-0560">Oxidoreductase</keyword>
<dbReference type="RefSeq" id="WP_089814521.1">
    <property type="nucleotide sequence ID" value="NZ_FOZK01000001.1"/>
</dbReference>
<evidence type="ECO:0000313" key="2">
    <source>
        <dbReference type="EMBL" id="SFR92314.1"/>
    </source>
</evidence>
<dbReference type="Gene3D" id="2.30.110.10">
    <property type="entry name" value="Electron Transport, Fmn-binding Protein, Chain A"/>
    <property type="match status" value="1"/>
</dbReference>
<dbReference type="GO" id="GO:0016627">
    <property type="term" value="F:oxidoreductase activity, acting on the CH-CH group of donors"/>
    <property type="evidence" value="ECO:0007669"/>
    <property type="project" value="TreeGrafter"/>
</dbReference>
<dbReference type="SUPFAM" id="SSF50475">
    <property type="entry name" value="FMN-binding split barrel"/>
    <property type="match status" value="1"/>
</dbReference>
<dbReference type="InterPro" id="IPR052019">
    <property type="entry name" value="F420H2_bilvrd_red/Heme_oxyg"/>
</dbReference>
<dbReference type="GO" id="GO:0005829">
    <property type="term" value="C:cytosol"/>
    <property type="evidence" value="ECO:0007669"/>
    <property type="project" value="TreeGrafter"/>
</dbReference>
<dbReference type="AlphaFoldDB" id="A0A1I6KMD8"/>
<keyword evidence="3" id="KW-1185">Reference proteome</keyword>
<dbReference type="PANTHER" id="PTHR35176">
    <property type="entry name" value="HEME OXYGENASE HI_0854-RELATED"/>
    <property type="match status" value="1"/>
</dbReference>
<dbReference type="EMBL" id="FOZK01000001">
    <property type="protein sequence ID" value="SFR92314.1"/>
    <property type="molecule type" value="Genomic_DNA"/>
</dbReference>
<evidence type="ECO:0000313" key="3">
    <source>
        <dbReference type="Proteomes" id="UP000199062"/>
    </source>
</evidence>